<feature type="region of interest" description="Disordered" evidence="1">
    <location>
        <begin position="540"/>
        <end position="561"/>
    </location>
</feature>
<organism evidence="2 3">
    <name type="scientific">Sanghuangporus baumii</name>
    <name type="common">Phellinus baumii</name>
    <dbReference type="NCBI Taxonomy" id="108892"/>
    <lineage>
        <taxon>Eukaryota</taxon>
        <taxon>Fungi</taxon>
        <taxon>Dikarya</taxon>
        <taxon>Basidiomycota</taxon>
        <taxon>Agaricomycotina</taxon>
        <taxon>Agaricomycetes</taxon>
        <taxon>Hymenochaetales</taxon>
        <taxon>Hymenochaetaceae</taxon>
        <taxon>Sanghuangporus</taxon>
    </lineage>
</organism>
<dbReference type="OrthoDB" id="3365698at2759"/>
<accession>A0A9Q5I3G3</accession>
<name>A0A9Q5I3G3_SANBA</name>
<dbReference type="AlphaFoldDB" id="A0A9Q5I3G3"/>
<dbReference type="Proteomes" id="UP000757232">
    <property type="component" value="Unassembled WGS sequence"/>
</dbReference>
<protein>
    <recommendedName>
        <fullName evidence="4">F-box domain-containing protein</fullName>
    </recommendedName>
</protein>
<comment type="caution">
    <text evidence="2">The sequence shown here is derived from an EMBL/GenBank/DDBJ whole genome shotgun (WGS) entry which is preliminary data.</text>
</comment>
<keyword evidence="3" id="KW-1185">Reference proteome</keyword>
<sequence>MTCSFDLLAPELTSLIFIYCISKRDGHFVEYHPYQPPLVFLHVCRRWRYIAFQTRGIFDSISFRRRPRAPLGYDFGRDSWVLHDFIHFPRAWYRISGRPSPLSMQLCYGDIKQYGDKTMWCDLLRMVRIIVETTENLERFYLRVPDDCMEKLLMKICSEARSPIRHPTLRSLTFHSTRESLLQRRYISWWYDQEASYMPGYYHKLDLSQLPGLEELGLHFPGPITLDPVSRTVRKLHVSLFKWEQMEEYLTSCPNVENLILELREPLLEQIWEPVFLRPEDRFPLVHTFEVRSALKGWACANKLCKLFMGVKMPNLKVLRLRRLPQSDKTSYPAFLYSSLIMSEVHKLEELELIDFPPESCCNWNVGAAFCRAYNLRRFAYREEEIVSSSQYFEHLLSELTFYGTELRAPQLEILELDSMALRNRELPTMHRLVQLIASRRNPTFFANTSDKKRPKVPIGLPTLIRKVFLPPGCSDVIREIDALGMCREVKFDYLPPLERLELENDLDVEGPERGRTFAWSPLGWPSGHEVEGPIQSQAFGPFEAETPSPSGSPSSSMLSVQQTLRNINGGVQMSRSSSQRSLGLDRLDSLAEVELML</sequence>
<proteinExistence type="predicted"/>
<evidence type="ECO:0008006" key="4">
    <source>
        <dbReference type="Google" id="ProtNLM"/>
    </source>
</evidence>
<feature type="compositionally biased region" description="Low complexity" evidence="1">
    <location>
        <begin position="548"/>
        <end position="557"/>
    </location>
</feature>
<dbReference type="EMBL" id="LNZH02000119">
    <property type="protein sequence ID" value="OCB90740.1"/>
    <property type="molecule type" value="Genomic_DNA"/>
</dbReference>
<reference evidence="2" key="1">
    <citation type="submission" date="2016-06" db="EMBL/GenBank/DDBJ databases">
        <title>Draft Genome sequence of the fungus Inonotus baumii.</title>
        <authorList>
            <person name="Zhu H."/>
            <person name="Lin W."/>
        </authorList>
    </citation>
    <scope>NUCLEOTIDE SEQUENCE</scope>
    <source>
        <strain evidence="2">821</strain>
    </source>
</reference>
<evidence type="ECO:0000256" key="1">
    <source>
        <dbReference type="SAM" id="MobiDB-lite"/>
    </source>
</evidence>
<evidence type="ECO:0000313" key="2">
    <source>
        <dbReference type="EMBL" id="OCB90740.1"/>
    </source>
</evidence>
<evidence type="ECO:0000313" key="3">
    <source>
        <dbReference type="Proteomes" id="UP000757232"/>
    </source>
</evidence>
<gene>
    <name evidence="2" type="ORF">A7U60_g2039</name>
</gene>